<organism evidence="1 2">
    <name type="scientific">Aliiroseovarius salicola</name>
    <dbReference type="NCBI Taxonomy" id="3009082"/>
    <lineage>
        <taxon>Bacteria</taxon>
        <taxon>Pseudomonadati</taxon>
        <taxon>Pseudomonadota</taxon>
        <taxon>Alphaproteobacteria</taxon>
        <taxon>Rhodobacterales</taxon>
        <taxon>Paracoccaceae</taxon>
        <taxon>Aliiroseovarius</taxon>
    </lineage>
</organism>
<evidence type="ECO:0000313" key="1">
    <source>
        <dbReference type="EMBL" id="MDA5095427.1"/>
    </source>
</evidence>
<dbReference type="RefSeq" id="WP_271055133.1">
    <property type="nucleotide sequence ID" value="NZ_JAQIIO010000010.1"/>
</dbReference>
<accession>A0ABT4W4I7</accession>
<dbReference type="Proteomes" id="UP001528040">
    <property type="component" value="Unassembled WGS sequence"/>
</dbReference>
<reference evidence="1 2" key="1">
    <citation type="submission" date="2023-01" db="EMBL/GenBank/DDBJ databases">
        <authorList>
            <person name="Yoon J.-W."/>
        </authorList>
    </citation>
    <scope>NUCLEOTIDE SEQUENCE [LARGE SCALE GENOMIC DNA]</scope>
    <source>
        <strain evidence="1 2">KMU-50</strain>
    </source>
</reference>
<keyword evidence="2" id="KW-1185">Reference proteome</keyword>
<comment type="caution">
    <text evidence="1">The sequence shown here is derived from an EMBL/GenBank/DDBJ whole genome shotgun (WGS) entry which is preliminary data.</text>
</comment>
<dbReference type="Pfam" id="PF07845">
    <property type="entry name" value="DUF1636"/>
    <property type="match status" value="1"/>
</dbReference>
<evidence type="ECO:0000313" key="2">
    <source>
        <dbReference type="Proteomes" id="UP001528040"/>
    </source>
</evidence>
<dbReference type="EMBL" id="JAQIIO010000010">
    <property type="protein sequence ID" value="MDA5095427.1"/>
    <property type="molecule type" value="Genomic_DNA"/>
</dbReference>
<name>A0ABT4W4I7_9RHOB</name>
<protein>
    <submittedName>
        <fullName evidence="1">DUF1636 family protein</fullName>
    </submittedName>
</protein>
<sequence length="99" mass="10545">MAPKLAVCVTCEGGVALADRLEETIPVTRVECMNVCTRPACLSVREEGKAAYLFGDVTTALAPNVLTFLDLYASSEGGIMTDARPIGDLRFQLIGRLPA</sequence>
<gene>
    <name evidence="1" type="ORF">O2N63_15165</name>
</gene>
<proteinExistence type="predicted"/>
<dbReference type="InterPro" id="IPR012863">
    <property type="entry name" value="DUF1636"/>
</dbReference>